<dbReference type="EMBL" id="QPJQ01000074">
    <property type="protein sequence ID" value="RCW90408.1"/>
    <property type="molecule type" value="Genomic_DNA"/>
</dbReference>
<dbReference type="OrthoDB" id="7063336at2"/>
<accession>A0A368ZC14</accession>
<gene>
    <name evidence="1" type="ORF">DFP77_1743</name>
</gene>
<proteinExistence type="predicted"/>
<comment type="caution">
    <text evidence="1">The sequence shown here is derived from an EMBL/GenBank/DDBJ whole genome shotgun (WGS) entry which is preliminary data.</text>
</comment>
<evidence type="ECO:0000313" key="2">
    <source>
        <dbReference type="Proteomes" id="UP000253506"/>
    </source>
</evidence>
<dbReference type="RefSeq" id="WP_114413799.1">
    <property type="nucleotide sequence ID" value="NZ_QPJQ01000074.1"/>
</dbReference>
<organism evidence="1 2">
    <name type="scientific">Marinomonas foliarum</name>
    <dbReference type="NCBI Taxonomy" id="491950"/>
    <lineage>
        <taxon>Bacteria</taxon>
        <taxon>Pseudomonadati</taxon>
        <taxon>Pseudomonadota</taxon>
        <taxon>Gammaproteobacteria</taxon>
        <taxon>Oceanospirillales</taxon>
        <taxon>Oceanospirillaceae</taxon>
        <taxon>Marinomonas</taxon>
    </lineage>
</organism>
<evidence type="ECO:0000313" key="1">
    <source>
        <dbReference type="EMBL" id="RCW90408.1"/>
    </source>
</evidence>
<dbReference type="Proteomes" id="UP000253506">
    <property type="component" value="Unassembled WGS sequence"/>
</dbReference>
<name>A0A368ZC14_9GAMM</name>
<protein>
    <submittedName>
        <fullName evidence="1">Uncharacterized protein</fullName>
    </submittedName>
</protein>
<dbReference type="AlphaFoldDB" id="A0A368ZC14"/>
<sequence length="125" mass="13943">MKIKIALMPIEHISQAQALSIKLEDALEKGAMSTVDEVTEVLISLSDSKHSLSLPEDYWHKFIKKVRAYDDHFMSDYIMDKPQLEVIIAADVVESFTDVSGVVEHALKIDGVVLQLPFEEGSADV</sequence>
<reference evidence="1 2" key="1">
    <citation type="submission" date="2018-07" db="EMBL/GenBank/DDBJ databases">
        <title>Genomic Encyclopedia of Type Strains, Phase III (KMG-III): the genomes of soil and plant-associated and newly described type strains.</title>
        <authorList>
            <person name="Whitman W."/>
        </authorList>
    </citation>
    <scope>NUCLEOTIDE SEQUENCE [LARGE SCALE GENOMIC DNA]</scope>
    <source>
        <strain evidence="1 2">CECT 7731</strain>
    </source>
</reference>